<dbReference type="Pfam" id="PF13309">
    <property type="entry name" value="HTH_22"/>
    <property type="match status" value="1"/>
</dbReference>
<feature type="domain" description="YheO-like" evidence="1">
    <location>
        <begin position="6"/>
        <end position="110"/>
    </location>
</feature>
<dbReference type="PANTHER" id="PTHR35568:SF1">
    <property type="entry name" value="TRANSCRIPTIONAL REGULATOR DAUR"/>
    <property type="match status" value="1"/>
</dbReference>
<evidence type="ECO:0000259" key="2">
    <source>
        <dbReference type="Pfam" id="PF13309"/>
    </source>
</evidence>
<dbReference type="AlphaFoldDB" id="A0A7W6J7Y8"/>
<proteinExistence type="predicted"/>
<reference evidence="3 4" key="1">
    <citation type="submission" date="2020-08" db="EMBL/GenBank/DDBJ databases">
        <title>Genomic Encyclopedia of Type Strains, Phase IV (KMG-IV): sequencing the most valuable type-strain genomes for metagenomic binning, comparative biology and taxonomic classification.</title>
        <authorList>
            <person name="Goeker M."/>
        </authorList>
    </citation>
    <scope>NUCLEOTIDE SEQUENCE [LARGE SCALE GENOMIC DNA]</scope>
    <source>
        <strain evidence="3 4">DSM 29853</strain>
    </source>
</reference>
<dbReference type="EMBL" id="JACIEZ010000005">
    <property type="protein sequence ID" value="MBB4065541.1"/>
    <property type="molecule type" value="Genomic_DNA"/>
</dbReference>
<keyword evidence="4" id="KW-1185">Reference proteome</keyword>
<dbReference type="InterPro" id="IPR039445">
    <property type="entry name" value="DauR-like_HTH"/>
</dbReference>
<evidence type="ECO:0000259" key="1">
    <source>
        <dbReference type="Pfam" id="PF08348"/>
    </source>
</evidence>
<accession>A0A7W6J7Y8</accession>
<dbReference type="PANTHER" id="PTHR35568">
    <property type="entry name" value="TRANSCRIPTIONAL REGULATOR DAUR"/>
    <property type="match status" value="1"/>
</dbReference>
<name>A0A7W6J7Y8_9HYPH</name>
<evidence type="ECO:0000313" key="4">
    <source>
        <dbReference type="Proteomes" id="UP000528286"/>
    </source>
</evidence>
<dbReference type="RefSeq" id="WP_183366839.1">
    <property type="nucleotide sequence ID" value="NZ_JACIEZ010000005.1"/>
</dbReference>
<evidence type="ECO:0000313" key="3">
    <source>
        <dbReference type="EMBL" id="MBB4065541.1"/>
    </source>
</evidence>
<organism evidence="3 4">
    <name type="scientific">Gellertiella hungarica</name>
    <dbReference type="NCBI Taxonomy" id="1572859"/>
    <lineage>
        <taxon>Bacteria</taxon>
        <taxon>Pseudomonadati</taxon>
        <taxon>Pseudomonadota</taxon>
        <taxon>Alphaproteobacteria</taxon>
        <taxon>Hyphomicrobiales</taxon>
        <taxon>Rhizobiaceae</taxon>
        <taxon>Gellertiella</taxon>
    </lineage>
</organism>
<sequence>MISKKLQSSLPVCDAIARLLHPHAEVVLHDLASERVVHIANALSPRRVGDPSLLEDMGDLAAAGDVIGPYEKTNPDGRRLRSISSIVRDGEGEAIGLLCINLDVEIFARMAGLLTAFLAVPAQGGRPEGLFAGDWREAVNETVGRFLADRNVALSGLDAAGEDALLARLDRDGIFGFRKAAPYVAEVFGWSRAKLYNRLSRVRMTQKGE</sequence>
<comment type="caution">
    <text evidence="3">The sequence shown here is derived from an EMBL/GenBank/DDBJ whole genome shotgun (WGS) entry which is preliminary data.</text>
</comment>
<dbReference type="Pfam" id="PF08348">
    <property type="entry name" value="PAS_6"/>
    <property type="match status" value="1"/>
</dbReference>
<protein>
    <submittedName>
        <fullName evidence="3">Putative transcriptional regulator YheO</fullName>
    </submittedName>
</protein>
<dbReference type="InterPro" id="IPR013559">
    <property type="entry name" value="YheO"/>
</dbReference>
<feature type="domain" description="Transcriptional regulator DauR-like HTH" evidence="2">
    <location>
        <begin position="139"/>
        <end position="199"/>
    </location>
</feature>
<gene>
    <name evidence="3" type="ORF">GGR23_002748</name>
</gene>
<dbReference type="InterPro" id="IPR039446">
    <property type="entry name" value="DauR-like"/>
</dbReference>
<dbReference type="Proteomes" id="UP000528286">
    <property type="component" value="Unassembled WGS sequence"/>
</dbReference>